<dbReference type="GO" id="GO:0016757">
    <property type="term" value="F:glycosyltransferase activity"/>
    <property type="evidence" value="ECO:0007669"/>
    <property type="project" value="UniProtKB-KW"/>
</dbReference>
<gene>
    <name evidence="5" type="ORF">E5339_17590</name>
</gene>
<accession>A0A4S2FH09</accession>
<evidence type="ECO:0000256" key="3">
    <source>
        <dbReference type="ARBA" id="ARBA00022679"/>
    </source>
</evidence>
<keyword evidence="2" id="KW-0328">Glycosyltransferase</keyword>
<dbReference type="Gene3D" id="3.90.550.10">
    <property type="entry name" value="Spore Coat Polysaccharide Biosynthesis Protein SpsA, Chain A"/>
    <property type="match status" value="1"/>
</dbReference>
<evidence type="ECO:0000256" key="1">
    <source>
        <dbReference type="ARBA" id="ARBA00006739"/>
    </source>
</evidence>
<feature type="transmembrane region" description="Helical" evidence="4">
    <location>
        <begin position="6"/>
        <end position="28"/>
    </location>
</feature>
<reference evidence="5 6" key="1">
    <citation type="submission" date="2019-04" db="EMBL/GenBank/DDBJ databases">
        <title>Microbes associate with the intestines of laboratory mice.</title>
        <authorList>
            <person name="Navarre W."/>
            <person name="Wong E."/>
            <person name="Huang K."/>
            <person name="Tropini C."/>
            <person name="Ng K."/>
            <person name="Yu B."/>
        </authorList>
    </citation>
    <scope>NUCLEOTIDE SEQUENCE [LARGE SCALE GENOMIC DNA]</scope>
    <source>
        <strain evidence="5 6">NM22_B1</strain>
    </source>
</reference>
<keyword evidence="4" id="KW-0472">Membrane</keyword>
<dbReference type="SUPFAM" id="SSF53448">
    <property type="entry name" value="Nucleotide-diphospho-sugar transferases"/>
    <property type="match status" value="1"/>
</dbReference>
<evidence type="ECO:0000256" key="2">
    <source>
        <dbReference type="ARBA" id="ARBA00022676"/>
    </source>
</evidence>
<dbReference type="AlphaFoldDB" id="A0A4S2FH09"/>
<feature type="transmembrane region" description="Helical" evidence="4">
    <location>
        <begin position="326"/>
        <end position="346"/>
    </location>
</feature>
<proteinExistence type="inferred from homology"/>
<name>A0A4S2FH09_9BACT</name>
<evidence type="ECO:0000313" key="5">
    <source>
        <dbReference type="EMBL" id="TGY68096.1"/>
    </source>
</evidence>
<keyword evidence="3 5" id="KW-0808">Transferase</keyword>
<organism evidence="5 6">
    <name type="scientific">Phocaeicola sartorii</name>
    <dbReference type="NCBI Taxonomy" id="671267"/>
    <lineage>
        <taxon>Bacteria</taxon>
        <taxon>Pseudomonadati</taxon>
        <taxon>Bacteroidota</taxon>
        <taxon>Bacteroidia</taxon>
        <taxon>Bacteroidales</taxon>
        <taxon>Bacteroidaceae</taxon>
        <taxon>Phocaeicola</taxon>
    </lineage>
</organism>
<dbReference type="PANTHER" id="PTHR43630">
    <property type="entry name" value="POLY-BETA-1,6-N-ACETYL-D-GLUCOSAMINE SYNTHASE"/>
    <property type="match status" value="1"/>
</dbReference>
<keyword evidence="4" id="KW-0812">Transmembrane</keyword>
<dbReference type="RefSeq" id="WP_135952447.1">
    <property type="nucleotide sequence ID" value="NZ_CAOOJZ010000052.1"/>
</dbReference>
<evidence type="ECO:0000313" key="6">
    <source>
        <dbReference type="Proteomes" id="UP000310760"/>
    </source>
</evidence>
<feature type="transmembrane region" description="Helical" evidence="4">
    <location>
        <begin position="302"/>
        <end position="320"/>
    </location>
</feature>
<feature type="transmembrane region" description="Helical" evidence="4">
    <location>
        <begin position="353"/>
        <end position="370"/>
    </location>
</feature>
<comment type="similarity">
    <text evidence="1">Belongs to the glycosyltransferase 2 family.</text>
</comment>
<dbReference type="EMBL" id="SRYJ01000046">
    <property type="protein sequence ID" value="TGY68096.1"/>
    <property type="molecule type" value="Genomic_DNA"/>
</dbReference>
<dbReference type="Pfam" id="PF13641">
    <property type="entry name" value="Glyco_tranf_2_3"/>
    <property type="match status" value="1"/>
</dbReference>
<dbReference type="PANTHER" id="PTHR43630:SF1">
    <property type="entry name" value="POLY-BETA-1,6-N-ACETYL-D-GLUCOSAMINE SYNTHASE"/>
    <property type="match status" value="1"/>
</dbReference>
<dbReference type="InterPro" id="IPR029044">
    <property type="entry name" value="Nucleotide-diphossugar_trans"/>
</dbReference>
<protein>
    <submittedName>
        <fullName evidence="5">Glycosyltransferase</fullName>
    </submittedName>
</protein>
<keyword evidence="4" id="KW-1133">Transmembrane helix</keyword>
<dbReference type="Proteomes" id="UP000310760">
    <property type="component" value="Unassembled WGS sequence"/>
</dbReference>
<evidence type="ECO:0000256" key="4">
    <source>
        <dbReference type="SAM" id="Phobius"/>
    </source>
</evidence>
<comment type="caution">
    <text evidence="5">The sequence shown here is derived from an EMBL/GenBank/DDBJ whole genome shotgun (WGS) entry which is preliminary data.</text>
</comment>
<sequence length="374" mass="42871">MIFLEYIELLLFAICAFTVFYLLVYAIAATSNRTDKYSESKVKHRFAILIPAYEDDEHILYAVKSFLEQDYPIDCFDIIVISDHLRPETDSQLSQYPIILLKARFKKSSKTKSVKAAMSQLKEGQYDIVLMMNADNVVDKNFLAEINNTYASGSNAIQTHRIYQERPDNVSILYAISDEINNSILRAGHVNLGLSASLNGSGTAIDFTWFKEHIGHLKDDDDEKVIESLLLRERMYVEYLNKTHVYALKNGEEKKRHARHDNWGKAQYYSFFTNIGNLPAAILSGNFDYADRILQWFIFPRTLLSGIIFLSGCLSIYFGWDACLKWWGLLLTFLLVMAIAIPDYLVDKKFNKAMKAIPSLAAGMIFNILLKKKK</sequence>